<comment type="caution">
    <text evidence="2">The sequence shown here is derived from an EMBL/GenBank/DDBJ whole genome shotgun (WGS) entry which is preliminary data.</text>
</comment>
<sequence length="705" mass="75079">MLTFVAHDPSAQCLGACFVARKDGSLRRTFDTRTATCCFADALSTRPPITSAFSDLEGEGDRRWVAAGDTINAFYQLRMPPGLEHYFRPPPIGSSCHRAAGVPVLPDGAVQGCIAVMPMGSSWLLHLCPRVLRAAIDRAWVPSSVPIEGGRPAVSLSQPTDFGCAGHVDNCLAVGTYATYVDAVVGRVSKLLQGVGIHVHDAERAAGDCTFLGLELRAGRRLSVKGRNCWRARYAIEEVLRRKKVSGHPTRTLLGHITWTPLRELWRARRFLPLLKCDLSAPWSSNVTGLGAGEIGLGGRLGSDASACGGAMSLATSLVGSSAPGGALSFLALAAVRPAMQAGHLALLRGFLAFCPAFRLGWSSTAGPDGATAACWNHVLLNAGPPRKGAPFSAAPARFTPGLLGARRLMPGEPNRRGASMHFDLGPPVRPVSAALTALTVATQSLWALAVMPGWAVSSRRPDLRAQGPLSPTPHSLRHWGASHDTQALQRPLEGTQRHGQWAAPPSMKRYATETHLLAKLAQVLHWALHLETVVEEHSARALEHSFNAEPLQTVAGPAAARRVPARLAASAVPRLRQRALPPRRAWSAVSAAFLELFADSGRAPAELRALGHGCAALDLANGAGGIHLGRRFVLMAAGRLNAGIITGFFLGTPRTTWSGVSRASPAGHLFQFGARWRKATHTAGWHVAGLDALQRALWSRRLLL</sequence>
<protein>
    <submittedName>
        <fullName evidence="2">Uncharacterized protein</fullName>
    </submittedName>
</protein>
<feature type="region of interest" description="Disordered" evidence="1">
    <location>
        <begin position="465"/>
        <end position="485"/>
    </location>
</feature>
<evidence type="ECO:0000313" key="2">
    <source>
        <dbReference type="EMBL" id="CAK0900954.1"/>
    </source>
</evidence>
<evidence type="ECO:0000256" key="1">
    <source>
        <dbReference type="SAM" id="MobiDB-lite"/>
    </source>
</evidence>
<accession>A0ABN9XM43</accession>
<dbReference type="EMBL" id="CAUYUJ010020860">
    <property type="protein sequence ID" value="CAK0900954.1"/>
    <property type="molecule type" value="Genomic_DNA"/>
</dbReference>
<proteinExistence type="predicted"/>
<gene>
    <name evidence="2" type="ORF">PCOR1329_LOCUS78087</name>
</gene>
<name>A0ABN9XM43_9DINO</name>
<dbReference type="Proteomes" id="UP001189429">
    <property type="component" value="Unassembled WGS sequence"/>
</dbReference>
<organism evidence="2 3">
    <name type="scientific">Prorocentrum cordatum</name>
    <dbReference type="NCBI Taxonomy" id="2364126"/>
    <lineage>
        <taxon>Eukaryota</taxon>
        <taxon>Sar</taxon>
        <taxon>Alveolata</taxon>
        <taxon>Dinophyceae</taxon>
        <taxon>Prorocentrales</taxon>
        <taxon>Prorocentraceae</taxon>
        <taxon>Prorocentrum</taxon>
    </lineage>
</organism>
<keyword evidence="3" id="KW-1185">Reference proteome</keyword>
<reference evidence="2" key="1">
    <citation type="submission" date="2023-10" db="EMBL/GenBank/DDBJ databases">
        <authorList>
            <person name="Chen Y."/>
            <person name="Shah S."/>
            <person name="Dougan E. K."/>
            <person name="Thang M."/>
            <person name="Chan C."/>
        </authorList>
    </citation>
    <scope>NUCLEOTIDE SEQUENCE [LARGE SCALE GENOMIC DNA]</scope>
</reference>
<evidence type="ECO:0000313" key="3">
    <source>
        <dbReference type="Proteomes" id="UP001189429"/>
    </source>
</evidence>